<dbReference type="Proteomes" id="UP000244496">
    <property type="component" value="Plasmid unnamed2"/>
</dbReference>
<gene>
    <name evidence="3" type="ORF">HYN69_19510</name>
</gene>
<keyword evidence="1" id="KW-0812">Transmembrane</keyword>
<organism evidence="3 4">
    <name type="scientific">Paragemmobacter aquarius</name>
    <dbReference type="NCBI Taxonomy" id="2169400"/>
    <lineage>
        <taxon>Bacteria</taxon>
        <taxon>Pseudomonadati</taxon>
        <taxon>Pseudomonadota</taxon>
        <taxon>Alphaproteobacteria</taxon>
        <taxon>Rhodobacterales</taxon>
        <taxon>Paracoccaceae</taxon>
        <taxon>Paragemmobacter</taxon>
    </lineage>
</organism>
<protein>
    <recommendedName>
        <fullName evidence="5">TrbC/VIRB2 family protein</fullName>
    </recommendedName>
</protein>
<evidence type="ECO:0008006" key="5">
    <source>
        <dbReference type="Google" id="ProtNLM"/>
    </source>
</evidence>
<keyword evidence="2" id="KW-0732">Signal</keyword>
<evidence type="ECO:0000313" key="3">
    <source>
        <dbReference type="EMBL" id="AWB50770.1"/>
    </source>
</evidence>
<name>A0A2S0USM2_9RHOB</name>
<evidence type="ECO:0000313" key="4">
    <source>
        <dbReference type="Proteomes" id="UP000244496"/>
    </source>
</evidence>
<feature type="signal peptide" evidence="2">
    <location>
        <begin position="1"/>
        <end position="42"/>
    </location>
</feature>
<evidence type="ECO:0000256" key="1">
    <source>
        <dbReference type="SAM" id="Phobius"/>
    </source>
</evidence>
<keyword evidence="4" id="KW-1185">Reference proteome</keyword>
<sequence length="115" mass="12107">MTASSPSSEPRRTTHPMRNQNVALLGLTLCTLFLAQAEPALAQVVFTKAETVATGVLASFRGTLATAFFGIAFVVTGFLAAFNRISWAWVALVVVGAFLVFAGPAIVANLRSSFS</sequence>
<accession>A0A2S0USM2</accession>
<evidence type="ECO:0000256" key="2">
    <source>
        <dbReference type="SAM" id="SignalP"/>
    </source>
</evidence>
<feature type="transmembrane region" description="Helical" evidence="1">
    <location>
        <begin position="58"/>
        <end position="80"/>
    </location>
</feature>
<feature type="transmembrane region" description="Helical" evidence="1">
    <location>
        <begin position="87"/>
        <end position="107"/>
    </location>
</feature>
<reference evidence="3 4" key="1">
    <citation type="submission" date="2018-04" db="EMBL/GenBank/DDBJ databases">
        <title>Genome sequencing of Gemmobacter.</title>
        <authorList>
            <person name="Yi H."/>
            <person name="Baek M.-G."/>
        </authorList>
    </citation>
    <scope>NUCLEOTIDE SEQUENCE [LARGE SCALE GENOMIC DNA]</scope>
    <source>
        <strain evidence="3 4">HYN0069</strain>
        <plasmid evidence="4">Plasmid unnamed2</plasmid>
    </source>
</reference>
<dbReference type="KEGG" id="geh:HYN69_19510"/>
<proteinExistence type="predicted"/>
<feature type="chain" id="PRO_5015483807" description="TrbC/VIRB2 family protein" evidence="2">
    <location>
        <begin position="43"/>
        <end position="115"/>
    </location>
</feature>
<dbReference type="Pfam" id="PF04956">
    <property type="entry name" value="TrbC"/>
    <property type="match status" value="1"/>
</dbReference>
<dbReference type="EMBL" id="CP028920">
    <property type="protein sequence ID" value="AWB50770.1"/>
    <property type="molecule type" value="Genomic_DNA"/>
</dbReference>
<keyword evidence="1" id="KW-0472">Membrane</keyword>
<keyword evidence="3" id="KW-0614">Plasmid</keyword>
<keyword evidence="1" id="KW-1133">Transmembrane helix</keyword>
<dbReference type="InterPro" id="IPR007039">
    <property type="entry name" value="TrbC/VirB2"/>
</dbReference>
<geneLocation type="plasmid" evidence="3">
    <name>unnamed2</name>
</geneLocation>
<dbReference type="AlphaFoldDB" id="A0A2S0USM2"/>